<dbReference type="InterPro" id="IPR007685">
    <property type="entry name" value="RelA_SpoT"/>
</dbReference>
<dbReference type="NCBIfam" id="TIGR00691">
    <property type="entry name" value="spoT_relA"/>
    <property type="match status" value="1"/>
</dbReference>
<dbReference type="Pfam" id="PF02824">
    <property type="entry name" value="TGS"/>
    <property type="match status" value="1"/>
</dbReference>
<dbReference type="SUPFAM" id="SSF81271">
    <property type="entry name" value="TGS-like"/>
    <property type="match status" value="1"/>
</dbReference>
<dbReference type="Gene3D" id="3.10.20.30">
    <property type="match status" value="1"/>
</dbReference>
<dbReference type="AlphaFoldDB" id="A0A7V4TE79"/>
<dbReference type="InterPro" id="IPR043519">
    <property type="entry name" value="NT_sf"/>
</dbReference>
<dbReference type="FunFam" id="1.10.3210.10:FF:000001">
    <property type="entry name" value="GTP pyrophosphokinase RelA"/>
    <property type="match status" value="1"/>
</dbReference>
<dbReference type="FunFam" id="3.30.460.10:FF:000001">
    <property type="entry name" value="GTP pyrophosphokinase RelA"/>
    <property type="match status" value="1"/>
</dbReference>
<dbReference type="PANTHER" id="PTHR21262">
    <property type="entry name" value="GUANOSINE-3',5'-BIS DIPHOSPHATE 3'-PYROPHOSPHOHYDROLASE"/>
    <property type="match status" value="1"/>
</dbReference>
<evidence type="ECO:0000256" key="1">
    <source>
        <dbReference type="ARBA" id="ARBA00025704"/>
    </source>
</evidence>
<dbReference type="FunFam" id="3.10.20.30:FF:000002">
    <property type="entry name" value="GTP pyrophosphokinase (RelA/SpoT)"/>
    <property type="match status" value="1"/>
</dbReference>
<dbReference type="GO" id="GO:0015969">
    <property type="term" value="P:guanosine tetraphosphate metabolic process"/>
    <property type="evidence" value="ECO:0007669"/>
    <property type="project" value="InterPro"/>
</dbReference>
<organism evidence="7">
    <name type="scientific">Candidatus Caldatribacterium saccharofermentans</name>
    <dbReference type="NCBI Taxonomy" id="1454753"/>
    <lineage>
        <taxon>Bacteria</taxon>
        <taxon>Pseudomonadati</taxon>
        <taxon>Atribacterota</taxon>
        <taxon>Atribacteria</taxon>
        <taxon>Atribacterales</taxon>
        <taxon>Candidatus Caldatribacteriaceae</taxon>
        <taxon>Candidatus Caldatribacterium</taxon>
    </lineage>
</organism>
<proteinExistence type="inferred from homology"/>
<dbReference type="InterPro" id="IPR006674">
    <property type="entry name" value="HD_domain"/>
</dbReference>
<name>A0A7V4TE79_9BACT</name>
<dbReference type="Gene3D" id="3.30.460.10">
    <property type="entry name" value="Beta Polymerase, domain 2"/>
    <property type="match status" value="1"/>
</dbReference>
<dbReference type="SUPFAM" id="SSF55021">
    <property type="entry name" value="ACT-like"/>
    <property type="match status" value="1"/>
</dbReference>
<dbReference type="Pfam" id="PF13328">
    <property type="entry name" value="HD_4"/>
    <property type="match status" value="1"/>
</dbReference>
<dbReference type="Pfam" id="PF04607">
    <property type="entry name" value="RelA_SpoT"/>
    <property type="match status" value="1"/>
</dbReference>
<dbReference type="SUPFAM" id="SSF109604">
    <property type="entry name" value="HD-domain/PDEase-like"/>
    <property type="match status" value="1"/>
</dbReference>
<dbReference type="PROSITE" id="PS51880">
    <property type="entry name" value="TGS"/>
    <property type="match status" value="1"/>
</dbReference>
<dbReference type="GO" id="GO:0005886">
    <property type="term" value="C:plasma membrane"/>
    <property type="evidence" value="ECO:0007669"/>
    <property type="project" value="TreeGrafter"/>
</dbReference>
<dbReference type="InterPro" id="IPR003607">
    <property type="entry name" value="HD/PDEase_dom"/>
</dbReference>
<dbReference type="InterPro" id="IPR012676">
    <property type="entry name" value="TGS-like"/>
</dbReference>
<evidence type="ECO:0000259" key="5">
    <source>
        <dbReference type="PROSITE" id="PS51831"/>
    </source>
</evidence>
<keyword evidence="3" id="KW-0175">Coiled coil</keyword>
<sequence length="711" mass="81614">MVSYHPEFDRDLVERAYHFAFKAHEGQVRLSGEPFFVHPLAVAHIVADLRMDEVTIAAALLHDVLEDSNVTEEALQREFGDEVTRLVQGVTKLNVGFSYTSKEETQVENYRRLFVAMAEDVRVIIIKLADRLHNMRTLKYQNRQKKEEIARETLEIFAPIAHRLGMYAMQVELENLSLFFLDPEAYCAIQRGVERLKAEREAQIEEAKRQIAERLRRAGIEGEIQSRFKHIYSIYNKLRRQNLNLEDLPDLIALRVIVRTVEECYAVLGIVHSLWNPIEGRFKDYIAVPKSNMYQSLHTTVIGPKGLPMEVQIRTWDMHQVAEYGIAAHWKYKEGKTQGADDGFDERMAWLRQILEWQQDLKSTREFMESLKISLFDDEVYVFTPKGDLKKLPRGSTPIDFAYLIHTEVGNTCVGARVNKKMVPLDYELKSGDIVEIITSRSSSGPSADWLKIAKTPAARSKIRAFLRKKNQEMNREKGRELFVREMEKYSLTPEENSKVTENLNAFLERERLKDVEDLYVAIGEGRYSARYVVNKIIPYAIRRRFQEKKKTGIARPFREEESVIVQGESNLVVRLARCCAPVPGDDIVAFVTQGKGITVHRRDCSNLAALVQDANRFLSAEWVEGIEGRFHTGIVVEALDRPKLLADVSGAISNCQVEIKAVRAHTVADEARIHLVVEVKNREELEEVFKEIRKVANVQSVKRGGVFSPR</sequence>
<dbReference type="Pfam" id="PF19296">
    <property type="entry name" value="RelA_AH_RIS"/>
    <property type="match status" value="1"/>
</dbReference>
<dbReference type="CDD" id="cd05399">
    <property type="entry name" value="NT_Rel-Spo_like"/>
    <property type="match status" value="1"/>
</dbReference>
<dbReference type="Gene3D" id="1.10.3210.10">
    <property type="entry name" value="Hypothetical protein af1432"/>
    <property type="match status" value="1"/>
</dbReference>
<feature type="domain" description="HD" evidence="5">
    <location>
        <begin position="35"/>
        <end position="135"/>
    </location>
</feature>
<evidence type="ECO:0000259" key="6">
    <source>
        <dbReference type="PROSITE" id="PS51880"/>
    </source>
</evidence>
<dbReference type="InterPro" id="IPR033655">
    <property type="entry name" value="TGS_RelA/SpoT"/>
</dbReference>
<dbReference type="InterPro" id="IPR045600">
    <property type="entry name" value="RelA/SpoT_AH_RIS"/>
</dbReference>
<evidence type="ECO:0000313" key="7">
    <source>
        <dbReference type="EMBL" id="HGY38220.1"/>
    </source>
</evidence>
<dbReference type="GO" id="GO:0016787">
    <property type="term" value="F:hydrolase activity"/>
    <property type="evidence" value="ECO:0007669"/>
    <property type="project" value="UniProtKB-KW"/>
</dbReference>
<dbReference type="SUPFAM" id="SSF81301">
    <property type="entry name" value="Nucleotidyltransferase"/>
    <property type="match status" value="1"/>
</dbReference>
<dbReference type="EMBL" id="DTIY01000003">
    <property type="protein sequence ID" value="HGY38220.1"/>
    <property type="molecule type" value="Genomic_DNA"/>
</dbReference>
<dbReference type="InterPro" id="IPR004095">
    <property type="entry name" value="TGS"/>
</dbReference>
<evidence type="ECO:0000256" key="3">
    <source>
        <dbReference type="SAM" id="Coils"/>
    </source>
</evidence>
<dbReference type="PROSITE" id="PS51671">
    <property type="entry name" value="ACT"/>
    <property type="match status" value="1"/>
</dbReference>
<dbReference type="InterPro" id="IPR045865">
    <property type="entry name" value="ACT-like_dom_sf"/>
</dbReference>
<comment type="pathway">
    <text evidence="1">Purine metabolism.</text>
</comment>
<comment type="caution">
    <text evidence="7">The sequence shown here is derived from an EMBL/GenBank/DDBJ whole genome shotgun (WGS) entry which is preliminary data.</text>
</comment>
<feature type="domain" description="TGS" evidence="6">
    <location>
        <begin position="378"/>
        <end position="439"/>
    </location>
</feature>
<dbReference type="Pfam" id="PF13291">
    <property type="entry name" value="ACT_4"/>
    <property type="match status" value="1"/>
</dbReference>
<dbReference type="GO" id="GO:0015949">
    <property type="term" value="P:nucleobase-containing small molecule interconversion"/>
    <property type="evidence" value="ECO:0007669"/>
    <property type="project" value="UniProtKB-ARBA"/>
</dbReference>
<dbReference type="CDD" id="cd01668">
    <property type="entry name" value="TGS_RSH"/>
    <property type="match status" value="1"/>
</dbReference>
<accession>A0A7V4TE79</accession>
<dbReference type="PANTHER" id="PTHR21262:SF31">
    <property type="entry name" value="GTP PYROPHOSPHOKINASE"/>
    <property type="match status" value="1"/>
</dbReference>
<dbReference type="InterPro" id="IPR002912">
    <property type="entry name" value="ACT_dom"/>
</dbReference>
<dbReference type="CDD" id="cd00077">
    <property type="entry name" value="HDc"/>
    <property type="match status" value="1"/>
</dbReference>
<protein>
    <submittedName>
        <fullName evidence="7">Bifunctional (P)ppGpp synthetase/guanosine-3',5'-bis(Diphosphate) 3'-pyrophosphohydrolase</fullName>
    </submittedName>
</protein>
<reference evidence="7" key="1">
    <citation type="journal article" date="2020" name="mSystems">
        <title>Genome- and Community-Level Interaction Insights into Carbon Utilization and Element Cycling Functions of Hydrothermarchaeota in Hydrothermal Sediment.</title>
        <authorList>
            <person name="Zhou Z."/>
            <person name="Liu Y."/>
            <person name="Xu W."/>
            <person name="Pan J."/>
            <person name="Luo Z.H."/>
            <person name="Li M."/>
        </authorList>
    </citation>
    <scope>NUCLEOTIDE SEQUENCE [LARGE SCALE GENOMIC DNA]</scope>
    <source>
        <strain evidence="7">SpSt-82</strain>
    </source>
</reference>
<evidence type="ECO:0000259" key="4">
    <source>
        <dbReference type="PROSITE" id="PS51671"/>
    </source>
</evidence>
<keyword evidence="7" id="KW-0378">Hydrolase</keyword>
<dbReference type="InterPro" id="IPR012675">
    <property type="entry name" value="Beta-grasp_dom_sf"/>
</dbReference>
<dbReference type="CDD" id="cd04876">
    <property type="entry name" value="ACT_RelA-SpoT"/>
    <property type="match status" value="1"/>
</dbReference>
<feature type="coiled-coil region" evidence="3">
    <location>
        <begin position="190"/>
        <end position="217"/>
    </location>
</feature>
<evidence type="ECO:0000256" key="2">
    <source>
        <dbReference type="RuleBase" id="RU003847"/>
    </source>
</evidence>
<comment type="similarity">
    <text evidence="2">Belongs to the relA/spoT family.</text>
</comment>
<dbReference type="SMART" id="SM00471">
    <property type="entry name" value="HDc"/>
    <property type="match status" value="1"/>
</dbReference>
<comment type="function">
    <text evidence="2">In eubacteria ppGpp (guanosine 3'-diphosphate 5'-diphosphate) is a mediator of the stringent response that coordinates a variety of cellular activities in response to changes in nutritional abundance.</text>
</comment>
<dbReference type="InterPro" id="IPR004811">
    <property type="entry name" value="RelA/Spo_fam"/>
</dbReference>
<feature type="domain" description="ACT" evidence="4">
    <location>
        <begin position="634"/>
        <end position="707"/>
    </location>
</feature>
<gene>
    <name evidence="7" type="ORF">ENW11_00185</name>
</gene>
<dbReference type="PROSITE" id="PS51831">
    <property type="entry name" value="HD"/>
    <property type="match status" value="1"/>
</dbReference>
<dbReference type="Gene3D" id="3.30.70.260">
    <property type="match status" value="1"/>
</dbReference>
<dbReference type="SMART" id="SM00954">
    <property type="entry name" value="RelA_SpoT"/>
    <property type="match status" value="1"/>
</dbReference>